<reference evidence="1 2" key="1">
    <citation type="submission" date="2024-04" db="EMBL/GenBank/DDBJ databases">
        <title>Tritrichomonas musculus Genome.</title>
        <authorList>
            <person name="Alves-Ferreira E."/>
            <person name="Grigg M."/>
            <person name="Lorenzi H."/>
            <person name="Galac M."/>
        </authorList>
    </citation>
    <scope>NUCLEOTIDE SEQUENCE [LARGE SCALE GENOMIC DNA]</scope>
    <source>
        <strain evidence="1 2">EAF2021</strain>
    </source>
</reference>
<dbReference type="EMBL" id="JAPFFF010000039">
    <property type="protein sequence ID" value="KAK8842108.1"/>
    <property type="molecule type" value="Genomic_DNA"/>
</dbReference>
<keyword evidence="2" id="KW-1185">Reference proteome</keyword>
<dbReference type="InterPro" id="IPR011050">
    <property type="entry name" value="Pectin_lyase_fold/virulence"/>
</dbReference>
<name>A0ABR2H7A9_9EUKA</name>
<comment type="caution">
    <text evidence="1">The sequence shown here is derived from an EMBL/GenBank/DDBJ whole genome shotgun (WGS) entry which is preliminary data.</text>
</comment>
<proteinExistence type="predicted"/>
<dbReference type="Proteomes" id="UP001470230">
    <property type="component" value="Unassembled WGS sequence"/>
</dbReference>
<protein>
    <submittedName>
        <fullName evidence="1">Uncharacterized protein</fullName>
    </submittedName>
</protein>
<gene>
    <name evidence="1" type="ORF">M9Y10_026335</name>
</gene>
<dbReference type="SUPFAM" id="SSF51126">
    <property type="entry name" value="Pectin lyase-like"/>
    <property type="match status" value="1"/>
</dbReference>
<evidence type="ECO:0000313" key="2">
    <source>
        <dbReference type="Proteomes" id="UP001470230"/>
    </source>
</evidence>
<evidence type="ECO:0000313" key="1">
    <source>
        <dbReference type="EMBL" id="KAK8842108.1"/>
    </source>
</evidence>
<sequence length="167" mass="18892">MTIQLENEVVLYLSRHTKTSCFKIAVLQSEGRGGAIYVNPAYSYDPSGECHPPSAPMTNCVIDNCRFKSNKAHDGYAIYIEGDDPNTKFDIKLNNFIDNYNENIHKDNSPDYYGAVIDTEIGRLSVEQIKTDNTFSYTEQINIKEVSCVDHYGHKPTMQFSISSVFN</sequence>
<accession>A0ABR2H7A9</accession>
<organism evidence="1 2">
    <name type="scientific">Tritrichomonas musculus</name>
    <dbReference type="NCBI Taxonomy" id="1915356"/>
    <lineage>
        <taxon>Eukaryota</taxon>
        <taxon>Metamonada</taxon>
        <taxon>Parabasalia</taxon>
        <taxon>Tritrichomonadida</taxon>
        <taxon>Tritrichomonadidae</taxon>
        <taxon>Tritrichomonas</taxon>
    </lineage>
</organism>